<sequence>SDANYILFDIIRLLALENNLLDRTKEAGIERYFLASCAKIGNLALCNCYYFARSLLSSILSKVK</sequence>
<dbReference type="EMBL" id="CAJVQA010006436">
    <property type="protein sequence ID" value="CAG8640639.1"/>
    <property type="molecule type" value="Genomic_DNA"/>
</dbReference>
<evidence type="ECO:0000313" key="2">
    <source>
        <dbReference type="Proteomes" id="UP000789759"/>
    </source>
</evidence>
<gene>
    <name evidence="1" type="ORF">CPELLU_LOCUS8842</name>
</gene>
<organism evidence="1 2">
    <name type="scientific">Cetraspora pellucida</name>
    <dbReference type="NCBI Taxonomy" id="1433469"/>
    <lineage>
        <taxon>Eukaryota</taxon>
        <taxon>Fungi</taxon>
        <taxon>Fungi incertae sedis</taxon>
        <taxon>Mucoromycota</taxon>
        <taxon>Glomeromycotina</taxon>
        <taxon>Glomeromycetes</taxon>
        <taxon>Diversisporales</taxon>
        <taxon>Gigasporaceae</taxon>
        <taxon>Cetraspora</taxon>
    </lineage>
</organism>
<name>A0A9N9DGV2_9GLOM</name>
<feature type="non-terminal residue" evidence="1">
    <location>
        <position position="1"/>
    </location>
</feature>
<dbReference type="Proteomes" id="UP000789759">
    <property type="component" value="Unassembled WGS sequence"/>
</dbReference>
<accession>A0A9N9DGV2</accession>
<dbReference type="AlphaFoldDB" id="A0A9N9DGV2"/>
<evidence type="ECO:0000313" key="1">
    <source>
        <dbReference type="EMBL" id="CAG8640639.1"/>
    </source>
</evidence>
<protein>
    <submittedName>
        <fullName evidence="1">22240_t:CDS:1</fullName>
    </submittedName>
</protein>
<keyword evidence="2" id="KW-1185">Reference proteome</keyword>
<reference evidence="1" key="1">
    <citation type="submission" date="2021-06" db="EMBL/GenBank/DDBJ databases">
        <authorList>
            <person name="Kallberg Y."/>
            <person name="Tangrot J."/>
            <person name="Rosling A."/>
        </authorList>
    </citation>
    <scope>NUCLEOTIDE SEQUENCE</scope>
    <source>
        <strain evidence="1">FL966</strain>
    </source>
</reference>
<proteinExistence type="predicted"/>
<comment type="caution">
    <text evidence="1">The sequence shown here is derived from an EMBL/GenBank/DDBJ whole genome shotgun (WGS) entry which is preliminary data.</text>
</comment>